<gene>
    <name evidence="2" type="ORF">EANT1437_LOCUS5402</name>
</gene>
<dbReference type="PANTHER" id="PTHR11439">
    <property type="entry name" value="GAG-POL-RELATED RETROTRANSPOSON"/>
    <property type="match status" value="1"/>
</dbReference>
<evidence type="ECO:0000313" key="2">
    <source>
        <dbReference type="EMBL" id="CAD9665343.1"/>
    </source>
</evidence>
<dbReference type="EMBL" id="HBHI01010550">
    <property type="protein sequence ID" value="CAD9665343.1"/>
    <property type="molecule type" value="Transcribed_RNA"/>
</dbReference>
<sequence>MNNKIEAVVEAYEKYIDKNVNAYDTPETPGLYLDKHEGDPVIINKYRSFVGKITFFTTKLSPKTGSATRTLSGHMSSPDPLHWKLMDRLIGYLKVMKQKGILYVKPEFLKTAFLAHTDYGNCKGARRIVGFSFITIVGCIFDYWMAKYHSVSDSSCESEYKELEKCAEGELLLQMMLGEFNLDDLPGVTGEDNHGAIFLSKNKQESEHTKHNDLKYHFIRKLTDNRYGV</sequence>
<dbReference type="CDD" id="cd09272">
    <property type="entry name" value="RNase_HI_RT_Ty1"/>
    <property type="match status" value="1"/>
</dbReference>
<dbReference type="PANTHER" id="PTHR11439:SF483">
    <property type="entry name" value="PEPTIDE SYNTHASE GLIP-LIKE, PUTATIVE (AFU_ORTHOLOGUE AFUA_3G12920)-RELATED"/>
    <property type="match status" value="1"/>
</dbReference>
<evidence type="ECO:0000256" key="1">
    <source>
        <dbReference type="SAM" id="Phobius"/>
    </source>
</evidence>
<reference evidence="2" key="1">
    <citation type="submission" date="2021-01" db="EMBL/GenBank/DDBJ databases">
        <authorList>
            <person name="Corre E."/>
            <person name="Pelletier E."/>
            <person name="Niang G."/>
            <person name="Scheremetjew M."/>
            <person name="Finn R."/>
            <person name="Kale V."/>
            <person name="Holt S."/>
            <person name="Cochrane G."/>
            <person name="Meng A."/>
            <person name="Brown T."/>
            <person name="Cohen L."/>
        </authorList>
    </citation>
    <scope>NUCLEOTIDE SEQUENCE</scope>
    <source>
        <strain evidence="2">CCMP1452</strain>
    </source>
</reference>
<keyword evidence="1" id="KW-0472">Membrane</keyword>
<evidence type="ECO:0008006" key="3">
    <source>
        <dbReference type="Google" id="ProtNLM"/>
    </source>
</evidence>
<proteinExistence type="predicted"/>
<feature type="transmembrane region" description="Helical" evidence="1">
    <location>
        <begin position="128"/>
        <end position="146"/>
    </location>
</feature>
<name>A0A7S2RAE3_9STRA</name>
<keyword evidence="1" id="KW-1133">Transmembrane helix</keyword>
<protein>
    <recommendedName>
        <fullName evidence="3">Reverse transcriptase Ty1/copia-type domain-containing protein</fullName>
    </recommendedName>
</protein>
<dbReference type="AlphaFoldDB" id="A0A7S2RAE3"/>
<keyword evidence="1" id="KW-0812">Transmembrane</keyword>
<organism evidence="2">
    <name type="scientific">Eucampia antarctica</name>
    <dbReference type="NCBI Taxonomy" id="49252"/>
    <lineage>
        <taxon>Eukaryota</taxon>
        <taxon>Sar</taxon>
        <taxon>Stramenopiles</taxon>
        <taxon>Ochrophyta</taxon>
        <taxon>Bacillariophyta</taxon>
        <taxon>Mediophyceae</taxon>
        <taxon>Biddulphiophycidae</taxon>
        <taxon>Hemiaulales</taxon>
        <taxon>Hemiaulaceae</taxon>
        <taxon>Eucampia</taxon>
    </lineage>
</organism>
<accession>A0A7S2RAE3</accession>